<dbReference type="GO" id="GO:0005774">
    <property type="term" value="C:vacuolar membrane"/>
    <property type="evidence" value="ECO:0007669"/>
    <property type="project" value="TreeGrafter"/>
</dbReference>
<proteinExistence type="inferred from homology"/>
<keyword evidence="3" id="KW-1185">Reference proteome</keyword>
<evidence type="ECO:0000256" key="1">
    <source>
        <dbReference type="ARBA" id="ARBA00008433"/>
    </source>
</evidence>
<dbReference type="InterPro" id="IPR009348">
    <property type="entry name" value="NPR2-like"/>
</dbReference>
<sequence length="353" mass="41581">MCDKIFKMRKDNYILMGMPIEILNKKYKRKAIEFNLGFFLTEQAGSTKSERQKDIEVYSKILKKIGEKLTELELESEFIWNETKKVKLEGVVKDLYNQLQNSYDCFIKIDEFNCINFKFEKIKETSKKDSEEKKFENIAKGIRKDSLNSTADSKRKTSMLARLITRFHFSNVYKCTPRLLEFIKSPEKQRECFEYITYGKKEFGLKNVFEADLDIIIDPTDKNSSFIDKDEDYFTREEKSGDFSEAMEYTINVGLELVQLYTRICNSQLTVENFILHYVSELVNQENINLFIDYGIQNGYVKKCNQYTKHKKLLWNLLTTIRRYSSCLVLYGLHSYLSVTHGDIFAFSASSLF</sequence>
<dbReference type="PANTHER" id="PTHR12991">
    <property type="entry name" value="NITROGEN PERMEASE REGULATOR 2/TUMOR SUPPRESSOR CANDIDATE 4"/>
    <property type="match status" value="1"/>
</dbReference>
<dbReference type="PANTHER" id="PTHR12991:SF10">
    <property type="entry name" value="GATOR COMPLEX PROTEIN NPRL2"/>
    <property type="match status" value="1"/>
</dbReference>
<comment type="similarity">
    <text evidence="1">Belongs to the NPR2 family.</text>
</comment>
<dbReference type="Proteomes" id="UP001295684">
    <property type="component" value="Unassembled WGS sequence"/>
</dbReference>
<reference evidence="2" key="1">
    <citation type="submission" date="2023-07" db="EMBL/GenBank/DDBJ databases">
        <authorList>
            <consortium name="AG Swart"/>
            <person name="Singh M."/>
            <person name="Singh A."/>
            <person name="Seah K."/>
            <person name="Emmerich C."/>
        </authorList>
    </citation>
    <scope>NUCLEOTIDE SEQUENCE</scope>
    <source>
        <strain evidence="2">DP1</strain>
    </source>
</reference>
<evidence type="ECO:0000313" key="3">
    <source>
        <dbReference type="Proteomes" id="UP001295684"/>
    </source>
</evidence>
<protein>
    <submittedName>
        <fullName evidence="2">Uncharacterized protein</fullName>
    </submittedName>
</protein>
<dbReference type="GO" id="GO:1990130">
    <property type="term" value="C:GATOR1 complex"/>
    <property type="evidence" value="ECO:0007669"/>
    <property type="project" value="TreeGrafter"/>
</dbReference>
<evidence type="ECO:0000313" key="2">
    <source>
        <dbReference type="EMBL" id="CAI2370188.1"/>
    </source>
</evidence>
<organism evidence="2 3">
    <name type="scientific">Euplotes crassus</name>
    <dbReference type="NCBI Taxonomy" id="5936"/>
    <lineage>
        <taxon>Eukaryota</taxon>
        <taxon>Sar</taxon>
        <taxon>Alveolata</taxon>
        <taxon>Ciliophora</taxon>
        <taxon>Intramacronucleata</taxon>
        <taxon>Spirotrichea</taxon>
        <taxon>Hypotrichia</taxon>
        <taxon>Euplotida</taxon>
        <taxon>Euplotidae</taxon>
        <taxon>Moneuplotes</taxon>
    </lineage>
</organism>
<gene>
    <name evidence="2" type="ORF">ECRASSUSDP1_LOCUS11496</name>
</gene>
<dbReference type="AlphaFoldDB" id="A0AAD1UMS4"/>
<dbReference type="GO" id="GO:0010508">
    <property type="term" value="P:positive regulation of autophagy"/>
    <property type="evidence" value="ECO:0007669"/>
    <property type="project" value="TreeGrafter"/>
</dbReference>
<accession>A0AAD1UMS4</accession>
<comment type="caution">
    <text evidence="2">The sequence shown here is derived from an EMBL/GenBank/DDBJ whole genome shotgun (WGS) entry which is preliminary data.</text>
</comment>
<name>A0AAD1UMS4_EUPCR</name>
<dbReference type="GO" id="GO:0005096">
    <property type="term" value="F:GTPase activator activity"/>
    <property type="evidence" value="ECO:0007669"/>
    <property type="project" value="TreeGrafter"/>
</dbReference>
<dbReference type="GO" id="GO:1904262">
    <property type="term" value="P:negative regulation of TORC1 signaling"/>
    <property type="evidence" value="ECO:0007669"/>
    <property type="project" value="TreeGrafter"/>
</dbReference>
<dbReference type="EMBL" id="CAMPGE010011352">
    <property type="protein sequence ID" value="CAI2370188.1"/>
    <property type="molecule type" value="Genomic_DNA"/>
</dbReference>
<dbReference type="Pfam" id="PF06218">
    <property type="entry name" value="NPR2"/>
    <property type="match status" value="2"/>
</dbReference>